<dbReference type="GO" id="GO:0019068">
    <property type="term" value="P:virion assembly"/>
    <property type="evidence" value="ECO:0007669"/>
    <property type="project" value="InterPro"/>
</dbReference>
<gene>
    <name evidence="1" type="ORF">CJF43_23700</name>
</gene>
<protein>
    <submittedName>
        <fullName evidence="1">Uncharacterized protein</fullName>
    </submittedName>
</protein>
<name>A0A266LPD7_PSEFR</name>
<dbReference type="RefSeq" id="WP_095031218.1">
    <property type="nucleotide sequence ID" value="NZ_JAKJKE010000035.1"/>
</dbReference>
<accession>A0A266LPD7</accession>
<evidence type="ECO:0000313" key="1">
    <source>
        <dbReference type="EMBL" id="OZY39282.1"/>
    </source>
</evidence>
<dbReference type="EMBL" id="NQKL01000032">
    <property type="protein sequence ID" value="OZY39282.1"/>
    <property type="molecule type" value="Genomic_DNA"/>
</dbReference>
<reference evidence="1 2" key="1">
    <citation type="submission" date="2017-08" db="EMBL/GenBank/DDBJ databases">
        <title>Genomic and metabolic characterisation of spoilage-associated Pseudomonas species.</title>
        <authorList>
            <person name="Stanborough T."/>
            <person name="Fegan N."/>
            <person name="Powell S.M."/>
            <person name="Singh T."/>
            <person name="Tamplin M.L."/>
            <person name="Chandry P.S."/>
        </authorList>
    </citation>
    <scope>NUCLEOTIDE SEQUENCE [LARGE SCALE GENOMIC DNA]</scope>
    <source>
        <strain evidence="1 2">F1820</strain>
    </source>
</reference>
<dbReference type="AlphaFoldDB" id="A0A266LPD7"/>
<dbReference type="InterPro" id="IPR053734">
    <property type="entry name" value="Phage_Head-Tail_Connect_sf"/>
</dbReference>
<evidence type="ECO:0000313" key="2">
    <source>
        <dbReference type="Proteomes" id="UP000216113"/>
    </source>
</evidence>
<dbReference type="Pfam" id="PF05354">
    <property type="entry name" value="Phage_attach"/>
    <property type="match status" value="1"/>
</dbReference>
<dbReference type="Gene3D" id="2.40.10.180">
    <property type="entry name" value="Phage tail proteins"/>
    <property type="match status" value="1"/>
</dbReference>
<organism evidence="1 2">
    <name type="scientific">Pseudomonas fragi</name>
    <dbReference type="NCBI Taxonomy" id="296"/>
    <lineage>
        <taxon>Bacteria</taxon>
        <taxon>Pseudomonadati</taxon>
        <taxon>Pseudomonadota</taxon>
        <taxon>Gammaproteobacteria</taxon>
        <taxon>Pseudomonadales</taxon>
        <taxon>Pseudomonadaceae</taxon>
        <taxon>Pseudomonas</taxon>
    </lineage>
</organism>
<proteinExistence type="predicted"/>
<dbReference type="Proteomes" id="UP000216113">
    <property type="component" value="Unassembled WGS sequence"/>
</dbReference>
<sequence>MAADRFRERAARMDRVLIDRLGDQATLEDGTTIRGAFVSPFLGAQIGAKASGFRLGASINTDQIKEPTFTVRSVDAANVKRGAFITIDLPAVDGGGRYKMVRPEPDGAGMVDLILGADSERSDDIK</sequence>
<dbReference type="InterPro" id="IPR008018">
    <property type="entry name" value="Phage_tail_attach_FII"/>
</dbReference>
<comment type="caution">
    <text evidence="1">The sequence shown here is derived from an EMBL/GenBank/DDBJ whole genome shotgun (WGS) entry which is preliminary data.</text>
</comment>